<sequence>MISIDYEISENILRKVNKNIYLIIELFNKSCKDLDYETFLVEIFPEFLCRKNKEKCIEVLKELEEYTRDDYYHNLKPIQEYALFNLLGWWLEVTDCDFEETIEENDIKSLDDRYIAKNINNIEAYKGFMFEDWDFLDDSLSDYIELCKKNPEFVQKFFHIDLEEYLELMPDDIKEEYFNAKNKSKISLKKEDNIEELIVKLIYNATKYKENDPRRLMNTSETQLSDDVTAIIKEKLHDNGIIVTREMTSGFAKKGIGECDFYIYTYKDNIFKVVAIGENKEWGNFEKQLKQLLGYMNSDTMFGFTILFNKNINLGTALKKRKQILEDLYVEIDGVKNFEVVGEIEEVEGMSNVLMTLHKNPEKENSYFRIYHFVVNAKLDERQESALQARK</sequence>
<dbReference type="Proteomes" id="UP000191154">
    <property type="component" value="Unassembled WGS sequence"/>
</dbReference>
<proteinExistence type="predicted"/>
<name>A0A1S8MND1_CLOSA</name>
<comment type="caution">
    <text evidence="1">The sequence shown here is derived from an EMBL/GenBank/DDBJ whole genome shotgun (WGS) entry which is preliminary data.</text>
</comment>
<dbReference type="AlphaFoldDB" id="A0A1S8MND1"/>
<evidence type="ECO:0000313" key="2">
    <source>
        <dbReference type="Proteomes" id="UP000191154"/>
    </source>
</evidence>
<gene>
    <name evidence="1" type="ORF">CLOSAC_45530</name>
</gene>
<dbReference type="RefSeq" id="WP_077867501.1">
    <property type="nucleotide sequence ID" value="NZ_LZYZ01000012.1"/>
</dbReference>
<dbReference type="EMBL" id="LZYZ01000012">
    <property type="protein sequence ID" value="OOM05684.1"/>
    <property type="molecule type" value="Genomic_DNA"/>
</dbReference>
<accession>A0A1S8MND1</accession>
<reference evidence="1 2" key="1">
    <citation type="submission" date="2016-05" db="EMBL/GenBank/DDBJ databases">
        <title>Microbial solvent formation.</title>
        <authorList>
            <person name="Poehlein A."/>
            <person name="Montoya Solano J.D."/>
            <person name="Flitsch S."/>
            <person name="Krabben P."/>
            <person name="Duerre P."/>
            <person name="Daniel R."/>
        </authorList>
    </citation>
    <scope>NUCLEOTIDE SEQUENCE [LARGE SCALE GENOMIC DNA]</scope>
    <source>
        <strain evidence="1 2">L1-8</strain>
    </source>
</reference>
<protein>
    <submittedName>
        <fullName evidence="1">Uncharacterized protein</fullName>
    </submittedName>
</protein>
<organism evidence="1 2">
    <name type="scientific">Clostridium saccharobutylicum</name>
    <dbReference type="NCBI Taxonomy" id="169679"/>
    <lineage>
        <taxon>Bacteria</taxon>
        <taxon>Bacillati</taxon>
        <taxon>Bacillota</taxon>
        <taxon>Clostridia</taxon>
        <taxon>Eubacteriales</taxon>
        <taxon>Clostridiaceae</taxon>
        <taxon>Clostridium</taxon>
    </lineage>
</organism>
<evidence type="ECO:0000313" key="1">
    <source>
        <dbReference type="EMBL" id="OOM05684.1"/>
    </source>
</evidence>